<evidence type="ECO:0000256" key="1">
    <source>
        <dbReference type="SAM" id="MobiDB-lite"/>
    </source>
</evidence>
<organism evidence="2 3">
    <name type="scientific">Ktedonobacter robiniae</name>
    <dbReference type="NCBI Taxonomy" id="2778365"/>
    <lineage>
        <taxon>Bacteria</taxon>
        <taxon>Bacillati</taxon>
        <taxon>Chloroflexota</taxon>
        <taxon>Ktedonobacteria</taxon>
        <taxon>Ktedonobacterales</taxon>
        <taxon>Ktedonobacteraceae</taxon>
        <taxon>Ktedonobacter</taxon>
    </lineage>
</organism>
<name>A0ABQ3UV74_9CHLR</name>
<comment type="caution">
    <text evidence="2">The sequence shown here is derived from an EMBL/GenBank/DDBJ whole genome shotgun (WGS) entry which is preliminary data.</text>
</comment>
<protein>
    <submittedName>
        <fullName evidence="2">Uncharacterized protein</fullName>
    </submittedName>
</protein>
<reference evidence="2 3" key="1">
    <citation type="journal article" date="2021" name="Int. J. Syst. Evol. Microbiol.">
        <title>Reticulibacter mediterranei gen. nov., sp. nov., within the new family Reticulibacteraceae fam. nov., and Ktedonospora formicarum gen. nov., sp. nov., Ktedonobacter robiniae sp. nov., Dictyobacter formicarum sp. nov. and Dictyobacter arantiisoli sp. nov., belonging to the class Ktedonobacteria.</title>
        <authorList>
            <person name="Yabe S."/>
            <person name="Zheng Y."/>
            <person name="Wang C.M."/>
            <person name="Sakai Y."/>
            <person name="Abe K."/>
            <person name="Yokota A."/>
            <person name="Donadio S."/>
            <person name="Cavaletti L."/>
            <person name="Monciardini P."/>
        </authorList>
    </citation>
    <scope>NUCLEOTIDE SEQUENCE [LARGE SCALE GENOMIC DNA]</scope>
    <source>
        <strain evidence="2 3">SOSP1-30</strain>
    </source>
</reference>
<gene>
    <name evidence="2" type="ORF">KSB_50620</name>
</gene>
<sequence>MPIISDIGSGHNTNRPVHSEKLPPMLLEQKESMERAQKYSFTWKRRRKSREGEGGINSHDEM</sequence>
<accession>A0ABQ3UV74</accession>
<feature type="region of interest" description="Disordered" evidence="1">
    <location>
        <begin position="1"/>
        <end position="21"/>
    </location>
</feature>
<dbReference type="EMBL" id="BNJG01000002">
    <property type="protein sequence ID" value="GHO56587.1"/>
    <property type="molecule type" value="Genomic_DNA"/>
</dbReference>
<proteinExistence type="predicted"/>
<evidence type="ECO:0000313" key="2">
    <source>
        <dbReference type="EMBL" id="GHO56587.1"/>
    </source>
</evidence>
<evidence type="ECO:0000313" key="3">
    <source>
        <dbReference type="Proteomes" id="UP000654345"/>
    </source>
</evidence>
<dbReference type="Proteomes" id="UP000654345">
    <property type="component" value="Unassembled WGS sequence"/>
</dbReference>
<keyword evidence="3" id="KW-1185">Reference proteome</keyword>